<evidence type="ECO:0000313" key="3">
    <source>
        <dbReference type="EMBL" id="AXK43541.1"/>
    </source>
</evidence>
<sequence length="143" mass="16155">MASTVFKSLTDTTFDSVEGYRQAADKADSPQLKQALTQRLQQREQTLAQMNAELERQGDELTTKGTLTGEAHQLWQSITSAFESNDEAAAERVEEGEDYIKGKFEKALESGQLEAQERTIVQQCYSEICEGERFGDMIEKQYD</sequence>
<keyword evidence="4" id="KW-1185">Reference proteome</keyword>
<dbReference type="Pfam" id="PF09537">
    <property type="entry name" value="DUF2383"/>
    <property type="match status" value="1"/>
</dbReference>
<dbReference type="Proteomes" id="UP000254508">
    <property type="component" value="Chromosome"/>
</dbReference>
<keyword evidence="1" id="KW-0175">Coiled coil</keyword>
<reference evidence="4" key="1">
    <citation type="submission" date="2018-07" db="EMBL/GenBank/DDBJ databases">
        <title>Genome sequence of Erythrobacter strain YH-07, an antagonistic bacterium isolated from Yellow Sea.</title>
        <authorList>
            <person name="Tang T."/>
            <person name="Liu Q."/>
            <person name="Sun X."/>
        </authorList>
    </citation>
    <scope>NUCLEOTIDE SEQUENCE [LARGE SCALE GENOMIC DNA]</scope>
    <source>
        <strain evidence="4">YH-07</strain>
    </source>
</reference>
<dbReference type="InterPro" id="IPR012347">
    <property type="entry name" value="Ferritin-like"/>
</dbReference>
<evidence type="ECO:0000259" key="2">
    <source>
        <dbReference type="Pfam" id="PF09537"/>
    </source>
</evidence>
<dbReference type="NCBIfam" id="TIGR02284">
    <property type="entry name" value="PA2169 family four-helix-bundle protein"/>
    <property type="match status" value="1"/>
</dbReference>
<gene>
    <name evidence="3" type="ORF">DVR09_07900</name>
</gene>
<dbReference type="RefSeq" id="WP_115417855.1">
    <property type="nucleotide sequence ID" value="NZ_CP031357.1"/>
</dbReference>
<protein>
    <submittedName>
        <fullName evidence="3">PA2169 family four-helix-bundle protein</fullName>
    </submittedName>
</protein>
<dbReference type="InterPro" id="IPR011971">
    <property type="entry name" value="CHP02284"/>
</dbReference>
<proteinExistence type="predicted"/>
<name>A0A345YHY9_9SPHN</name>
<evidence type="ECO:0000313" key="4">
    <source>
        <dbReference type="Proteomes" id="UP000254508"/>
    </source>
</evidence>
<dbReference type="Gene3D" id="1.20.1260.10">
    <property type="match status" value="1"/>
</dbReference>
<dbReference type="InterPro" id="IPR019052">
    <property type="entry name" value="DUF2383"/>
</dbReference>
<dbReference type="KEGG" id="err:DVR09_07900"/>
<accession>A0A345YHY9</accession>
<feature type="domain" description="DUF2383" evidence="2">
    <location>
        <begin position="2"/>
        <end position="109"/>
    </location>
</feature>
<organism evidence="3 4">
    <name type="scientific">Erythrobacter aureus</name>
    <dbReference type="NCBI Taxonomy" id="2182384"/>
    <lineage>
        <taxon>Bacteria</taxon>
        <taxon>Pseudomonadati</taxon>
        <taxon>Pseudomonadota</taxon>
        <taxon>Alphaproteobacteria</taxon>
        <taxon>Sphingomonadales</taxon>
        <taxon>Erythrobacteraceae</taxon>
        <taxon>Erythrobacter/Porphyrobacter group</taxon>
        <taxon>Erythrobacter</taxon>
    </lineage>
</organism>
<dbReference type="OrthoDB" id="7265085at2"/>
<feature type="coiled-coil region" evidence="1">
    <location>
        <begin position="33"/>
        <end position="60"/>
    </location>
</feature>
<dbReference type="EMBL" id="CP031357">
    <property type="protein sequence ID" value="AXK43541.1"/>
    <property type="molecule type" value="Genomic_DNA"/>
</dbReference>
<dbReference type="AlphaFoldDB" id="A0A345YHY9"/>
<evidence type="ECO:0000256" key="1">
    <source>
        <dbReference type="SAM" id="Coils"/>
    </source>
</evidence>